<dbReference type="InterPro" id="IPR035965">
    <property type="entry name" value="PAS-like_dom_sf"/>
</dbReference>
<keyword evidence="5" id="KW-0238">DNA-binding</keyword>
<dbReference type="InterPro" id="IPR000014">
    <property type="entry name" value="PAS"/>
</dbReference>
<evidence type="ECO:0000313" key="14">
    <source>
        <dbReference type="Proteomes" id="UP000265120"/>
    </source>
</evidence>
<evidence type="ECO:0000256" key="1">
    <source>
        <dbReference type="ARBA" id="ARBA00004123"/>
    </source>
</evidence>
<dbReference type="NCBIfam" id="TIGR00229">
    <property type="entry name" value="sensory_box"/>
    <property type="match status" value="1"/>
</dbReference>
<keyword evidence="14" id="KW-1185">Reference proteome</keyword>
<sequence length="622" mass="69598">VINTIRKNTESEQSCVLRSRDAARCRRSQETEVFYELARTLPLPRRVSTHLDKAAIMRIALSVLRMQRLLRSEEDEEEEDEMDVFYPQALAGFVMVLTEEGDMIFLTENVNKHIGVTQLELLGQSVYEFVHPCDQEELRDLLAPRPGLSKKSAKEQPTDRNFFLRMKSTLTSRGRTVNIKSATWKVLHCTGHMRPFGGSSTAPPAARVMTVLCEPIPHPSSVEFPLDTCTILTRHSMDLRFTHCEGRVSELVGYKPDDLIGRSAYEFHHALDSDHVNKSLHTLLTKGQVITSQYRFLTNNGGFVWAETQATVLYSNKTSQPEAVVCLNFILSAIEQPDTVFSVEQIRCGAVLKDEPLSPAPAAEAFEISDPEEEPLSSSAQTEDAGSNPSNAAELLNKPEKPDEVQLASENNDTDRRTAGFVELSFISSPTLTSVPDHPEKLCTPQLLQLLTPIFDPLTPPPSTSPAPMLPSEVEKHFAICPTDEQQEGNMLENMDEMDLEMLAPYISMDDDFQILKLLSLCVFRTHSADEDTLSVLFQDKRQKQEAMSTEEDIFLSHKMLQTDQSDILLDSGPSGRSHLLTDRDPVLGGIQGLCDTADTFFSLPCVKFLYPLYFTIVVVTL</sequence>
<dbReference type="InterPro" id="IPR036638">
    <property type="entry name" value="HLH_DNA-bd_sf"/>
</dbReference>
<evidence type="ECO:0000259" key="11">
    <source>
        <dbReference type="PROSITE" id="PS50112"/>
    </source>
</evidence>
<evidence type="ECO:0000256" key="7">
    <source>
        <dbReference type="ARBA" id="ARBA00023163"/>
    </source>
</evidence>
<dbReference type="FunFam" id="3.30.450.20:FF:000015">
    <property type="entry name" value="Hypoxia-inducible factor 1-alpha isoform 1"/>
    <property type="match status" value="1"/>
</dbReference>
<dbReference type="InterPro" id="IPR001610">
    <property type="entry name" value="PAC"/>
</dbReference>
<dbReference type="Proteomes" id="UP000265120">
    <property type="component" value="Chromosome 4"/>
</dbReference>
<dbReference type="SUPFAM" id="SSF47459">
    <property type="entry name" value="HLH, helix-loop-helix DNA-binding domain"/>
    <property type="match status" value="1"/>
</dbReference>
<keyword evidence="6" id="KW-0010">Activator</keyword>
<dbReference type="PROSITE" id="PS50112">
    <property type="entry name" value="PAS"/>
    <property type="match status" value="2"/>
</dbReference>
<dbReference type="GO" id="GO:0071456">
    <property type="term" value="P:cellular response to hypoxia"/>
    <property type="evidence" value="ECO:0007669"/>
    <property type="project" value="TreeGrafter"/>
</dbReference>
<dbReference type="GeneTree" id="ENSGT00940000166085"/>
<evidence type="ECO:0000256" key="10">
    <source>
        <dbReference type="SAM" id="MobiDB-lite"/>
    </source>
</evidence>
<feature type="compositionally biased region" description="Polar residues" evidence="10">
    <location>
        <begin position="376"/>
        <end position="391"/>
    </location>
</feature>
<dbReference type="GO" id="GO:0046983">
    <property type="term" value="F:protein dimerization activity"/>
    <property type="evidence" value="ECO:0007669"/>
    <property type="project" value="InterPro"/>
</dbReference>
<dbReference type="SMART" id="SM00353">
    <property type="entry name" value="HLH"/>
    <property type="match status" value="1"/>
</dbReference>
<keyword evidence="9" id="KW-0379">Hydroxylation</keyword>
<dbReference type="Pfam" id="PF11413">
    <property type="entry name" value="HIF-1"/>
    <property type="match status" value="1"/>
</dbReference>
<evidence type="ECO:0000259" key="12">
    <source>
        <dbReference type="PROSITE" id="PS50888"/>
    </source>
</evidence>
<dbReference type="Pfam" id="PF14598">
    <property type="entry name" value="PAS_11"/>
    <property type="match status" value="1"/>
</dbReference>
<reference evidence="13 14" key="1">
    <citation type="journal article" date="2014" name="Nat. Genet.">
        <title>Whole-genome sequence of a flatfish provides insights into ZW sex chromosome evolution and adaptation to a benthic lifestyle.</title>
        <authorList>
            <person name="Chen S."/>
            <person name="Zhang G."/>
            <person name="Shao C."/>
            <person name="Huang Q."/>
            <person name="Liu G."/>
            <person name="Zhang P."/>
            <person name="Song W."/>
            <person name="An N."/>
            <person name="Chalopin D."/>
            <person name="Volff J.N."/>
            <person name="Hong Y."/>
            <person name="Li Q."/>
            <person name="Sha Z."/>
            <person name="Zhou H."/>
            <person name="Xie M."/>
            <person name="Yu Q."/>
            <person name="Liu Y."/>
            <person name="Xiang H."/>
            <person name="Wang N."/>
            <person name="Wu K."/>
            <person name="Yang C."/>
            <person name="Zhou Q."/>
            <person name="Liao X."/>
            <person name="Yang L."/>
            <person name="Hu Q."/>
            <person name="Zhang J."/>
            <person name="Meng L."/>
            <person name="Jin L."/>
            <person name="Tian Y."/>
            <person name="Lian J."/>
            <person name="Yang J."/>
            <person name="Miao G."/>
            <person name="Liu S."/>
            <person name="Liang Z."/>
            <person name="Yan F."/>
            <person name="Li Y."/>
            <person name="Sun B."/>
            <person name="Zhang H."/>
            <person name="Zhang J."/>
            <person name="Zhu Y."/>
            <person name="Du M."/>
            <person name="Zhao Y."/>
            <person name="Schartl M."/>
            <person name="Tang Q."/>
            <person name="Wang J."/>
        </authorList>
    </citation>
    <scope>NUCLEOTIDE SEQUENCE</scope>
</reference>
<dbReference type="Pfam" id="PF00989">
    <property type="entry name" value="PAS"/>
    <property type="match status" value="1"/>
</dbReference>
<dbReference type="InterPro" id="IPR013767">
    <property type="entry name" value="PAS_fold"/>
</dbReference>
<feature type="region of interest" description="Disordered" evidence="10">
    <location>
        <begin position="370"/>
        <end position="414"/>
    </location>
</feature>
<dbReference type="Ensembl" id="ENSCSET00000009857.1">
    <property type="protein sequence ID" value="ENSCSEP00000009743.1"/>
    <property type="gene ID" value="ENSCSEG00000006117.1"/>
</dbReference>
<dbReference type="PANTHER" id="PTHR23043">
    <property type="entry name" value="HYPOXIA-INDUCIBLE FACTOR 1 ALPHA"/>
    <property type="match status" value="1"/>
</dbReference>
<evidence type="ECO:0000256" key="4">
    <source>
        <dbReference type="ARBA" id="ARBA00023015"/>
    </source>
</evidence>
<keyword evidence="3" id="KW-0832">Ubl conjugation</keyword>
<keyword evidence="8" id="KW-0539">Nucleus</keyword>
<evidence type="ECO:0000256" key="2">
    <source>
        <dbReference type="ARBA" id="ARBA00022737"/>
    </source>
</evidence>
<dbReference type="SMART" id="SM00091">
    <property type="entry name" value="PAS"/>
    <property type="match status" value="2"/>
</dbReference>
<dbReference type="FunFam" id="3.30.450.20:FF:000114">
    <property type="entry name" value="Hypoxia inducible factor 1 subunit alpha, like"/>
    <property type="match status" value="1"/>
</dbReference>
<comment type="subcellular location">
    <subcellularLocation>
        <location evidence="1">Nucleus</location>
    </subcellularLocation>
</comment>
<dbReference type="GO" id="GO:0005634">
    <property type="term" value="C:nucleus"/>
    <property type="evidence" value="ECO:0007669"/>
    <property type="project" value="UniProtKB-SubCell"/>
</dbReference>
<feature type="domain" description="PAS" evidence="11">
    <location>
        <begin position="248"/>
        <end position="287"/>
    </location>
</feature>
<dbReference type="GO" id="GO:0000981">
    <property type="term" value="F:DNA-binding transcription factor activity, RNA polymerase II-specific"/>
    <property type="evidence" value="ECO:0007669"/>
    <property type="project" value="TreeGrafter"/>
</dbReference>
<evidence type="ECO:0000256" key="3">
    <source>
        <dbReference type="ARBA" id="ARBA00022843"/>
    </source>
</evidence>
<dbReference type="Pfam" id="PF23171">
    <property type="entry name" value="bHLH_HIF1A"/>
    <property type="match status" value="1"/>
</dbReference>
<dbReference type="PROSITE" id="PS50888">
    <property type="entry name" value="BHLH"/>
    <property type="match status" value="1"/>
</dbReference>
<dbReference type="SUPFAM" id="SSF55785">
    <property type="entry name" value="PYP-like sensor domain (PAS domain)"/>
    <property type="match status" value="2"/>
</dbReference>
<feature type="domain" description="BHLH" evidence="12">
    <location>
        <begin position="14"/>
        <end position="67"/>
    </location>
</feature>
<dbReference type="GO" id="GO:0000977">
    <property type="term" value="F:RNA polymerase II transcription regulatory region sequence-specific DNA binding"/>
    <property type="evidence" value="ECO:0007669"/>
    <property type="project" value="TreeGrafter"/>
</dbReference>
<protein>
    <submittedName>
        <fullName evidence="13">Hypoxia inducible factor 1 subunit alpha, like</fullName>
    </submittedName>
</protein>
<reference evidence="13" key="2">
    <citation type="submission" date="2025-08" db="UniProtKB">
        <authorList>
            <consortium name="Ensembl"/>
        </authorList>
    </citation>
    <scope>IDENTIFICATION</scope>
</reference>
<dbReference type="SMART" id="SM00086">
    <property type="entry name" value="PAC"/>
    <property type="match status" value="1"/>
</dbReference>
<dbReference type="InterPro" id="IPR011598">
    <property type="entry name" value="bHLH_dom"/>
</dbReference>
<accession>A0A3P8V2V5</accession>
<feature type="domain" description="PAS" evidence="11">
    <location>
        <begin position="78"/>
        <end position="142"/>
    </location>
</feature>
<dbReference type="OMA" id="AEPRSHF"/>
<keyword evidence="7" id="KW-0804">Transcription</keyword>
<dbReference type="CDD" id="cd00130">
    <property type="entry name" value="PAS"/>
    <property type="match status" value="2"/>
</dbReference>
<proteinExistence type="predicted"/>
<keyword evidence="4" id="KW-0805">Transcription regulation</keyword>
<evidence type="ECO:0000256" key="9">
    <source>
        <dbReference type="ARBA" id="ARBA00023278"/>
    </source>
</evidence>
<dbReference type="InterPro" id="IPR021537">
    <property type="entry name" value="HIF_alpha-like"/>
</dbReference>
<dbReference type="AlphaFoldDB" id="A0A3P8V2V5"/>
<evidence type="ECO:0000256" key="6">
    <source>
        <dbReference type="ARBA" id="ARBA00023159"/>
    </source>
</evidence>
<reference evidence="13" key="3">
    <citation type="submission" date="2025-09" db="UniProtKB">
        <authorList>
            <consortium name="Ensembl"/>
        </authorList>
    </citation>
    <scope>IDENTIFICATION</scope>
</reference>
<dbReference type="Gene3D" id="3.30.450.20">
    <property type="entry name" value="PAS domain"/>
    <property type="match status" value="2"/>
</dbReference>
<organism evidence="13 14">
    <name type="scientific">Cynoglossus semilaevis</name>
    <name type="common">Tongue sole</name>
    <dbReference type="NCBI Taxonomy" id="244447"/>
    <lineage>
        <taxon>Eukaryota</taxon>
        <taxon>Metazoa</taxon>
        <taxon>Chordata</taxon>
        <taxon>Craniata</taxon>
        <taxon>Vertebrata</taxon>
        <taxon>Euteleostomi</taxon>
        <taxon>Actinopterygii</taxon>
        <taxon>Neopterygii</taxon>
        <taxon>Teleostei</taxon>
        <taxon>Neoteleostei</taxon>
        <taxon>Acanthomorphata</taxon>
        <taxon>Carangaria</taxon>
        <taxon>Pleuronectiformes</taxon>
        <taxon>Pleuronectoidei</taxon>
        <taxon>Cynoglossidae</taxon>
        <taxon>Cynoglossinae</taxon>
        <taxon>Cynoglossus</taxon>
    </lineage>
</organism>
<dbReference type="PANTHER" id="PTHR23043:SF34">
    <property type="entry name" value="HYPOXIA-INDUCIBLE FACTOR 1 SUBUNIT ALPHA,-LIKE"/>
    <property type="match status" value="1"/>
</dbReference>
<name>A0A3P8V2V5_CYNSE</name>
<evidence type="ECO:0000313" key="13">
    <source>
        <dbReference type="Ensembl" id="ENSCSEP00000009743.1"/>
    </source>
</evidence>
<evidence type="ECO:0000256" key="5">
    <source>
        <dbReference type="ARBA" id="ARBA00023125"/>
    </source>
</evidence>
<keyword evidence="2" id="KW-0677">Repeat</keyword>
<evidence type="ECO:0000256" key="8">
    <source>
        <dbReference type="ARBA" id="ARBA00023242"/>
    </source>
</evidence>